<dbReference type="AlphaFoldDB" id="A0AAV5UXT9"/>
<evidence type="ECO:0000313" key="2">
    <source>
        <dbReference type="EMBL" id="GMT12112.1"/>
    </source>
</evidence>
<reference evidence="2" key="1">
    <citation type="submission" date="2023-10" db="EMBL/GenBank/DDBJ databases">
        <title>Genome assembly of Pristionchus species.</title>
        <authorList>
            <person name="Yoshida K."/>
            <person name="Sommer R.J."/>
        </authorList>
    </citation>
    <scope>NUCLEOTIDE SEQUENCE</scope>
    <source>
        <strain evidence="2">RS5133</strain>
    </source>
</reference>
<evidence type="ECO:0000313" key="3">
    <source>
        <dbReference type="Proteomes" id="UP001432322"/>
    </source>
</evidence>
<organism evidence="2 3">
    <name type="scientific">Pristionchus fissidentatus</name>
    <dbReference type="NCBI Taxonomy" id="1538716"/>
    <lineage>
        <taxon>Eukaryota</taxon>
        <taxon>Metazoa</taxon>
        <taxon>Ecdysozoa</taxon>
        <taxon>Nematoda</taxon>
        <taxon>Chromadorea</taxon>
        <taxon>Rhabditida</taxon>
        <taxon>Rhabditina</taxon>
        <taxon>Diplogasteromorpha</taxon>
        <taxon>Diplogasteroidea</taxon>
        <taxon>Neodiplogasteridae</taxon>
        <taxon>Pristionchus</taxon>
    </lineage>
</organism>
<proteinExistence type="predicted"/>
<keyword evidence="3" id="KW-1185">Reference proteome</keyword>
<dbReference type="EMBL" id="BTSY01000001">
    <property type="protein sequence ID" value="GMT12104.1"/>
    <property type="molecule type" value="Genomic_DNA"/>
</dbReference>
<gene>
    <name evidence="1" type="ORF">PFISCL1PPCAC_3400</name>
    <name evidence="2" type="ORF">PFISCL1PPCAC_3409</name>
</gene>
<name>A0AAV5UXT9_9BILA</name>
<accession>A0AAV5UXT9</accession>
<dbReference type="Proteomes" id="UP001432322">
    <property type="component" value="Unassembled WGS sequence"/>
</dbReference>
<feature type="non-terminal residue" evidence="2">
    <location>
        <position position="104"/>
    </location>
</feature>
<comment type="caution">
    <text evidence="2">The sequence shown here is derived from an EMBL/GenBank/DDBJ whole genome shotgun (WGS) entry which is preliminary data.</text>
</comment>
<evidence type="ECO:0000313" key="1">
    <source>
        <dbReference type="EMBL" id="GMT12104.1"/>
    </source>
</evidence>
<dbReference type="EMBL" id="BTSY01000001">
    <property type="protein sequence ID" value="GMT12112.1"/>
    <property type="molecule type" value="Genomic_DNA"/>
</dbReference>
<protein>
    <submittedName>
        <fullName evidence="2">Uncharacterized protein</fullName>
    </submittedName>
</protein>
<sequence length="104" mass="11973">MTGRAVFLGDLLKNSEVLVSRWPDVLFLLRLLITLLRSEMAHEKGPDLVLMIFVLISDRIHPRTIECCFTSESELIGEVAIDCVRLTERLAVHFEDRHLTERRG</sequence>